<protein>
    <recommendedName>
        <fullName evidence="8">C3H1-type domain-containing protein</fullName>
    </recommendedName>
</protein>
<evidence type="ECO:0000256" key="3">
    <source>
        <dbReference type="ARBA" id="ARBA00022771"/>
    </source>
</evidence>
<feature type="region of interest" description="Disordered" evidence="7">
    <location>
        <begin position="94"/>
        <end position="118"/>
    </location>
</feature>
<feature type="compositionally biased region" description="Acidic residues" evidence="7">
    <location>
        <begin position="673"/>
        <end position="704"/>
    </location>
</feature>
<dbReference type="Pfam" id="PF15663">
    <property type="entry name" value="zf-CCCH_3"/>
    <property type="match status" value="1"/>
</dbReference>
<keyword evidence="10" id="KW-1185">Reference proteome</keyword>
<dbReference type="Gene3D" id="4.10.1000.10">
    <property type="entry name" value="Zinc finger, CCCH-type"/>
    <property type="match status" value="2"/>
</dbReference>
<feature type="compositionally biased region" description="Acidic residues" evidence="7">
    <location>
        <begin position="646"/>
        <end position="665"/>
    </location>
</feature>
<evidence type="ECO:0000256" key="5">
    <source>
        <dbReference type="ARBA" id="ARBA00023125"/>
    </source>
</evidence>
<feature type="compositionally biased region" description="Polar residues" evidence="7">
    <location>
        <begin position="484"/>
        <end position="493"/>
    </location>
</feature>
<keyword evidence="1 6" id="KW-0479">Metal-binding</keyword>
<evidence type="ECO:0000256" key="7">
    <source>
        <dbReference type="SAM" id="MobiDB-lite"/>
    </source>
</evidence>
<evidence type="ECO:0000259" key="8">
    <source>
        <dbReference type="PROSITE" id="PS50103"/>
    </source>
</evidence>
<dbReference type="FunFam" id="4.10.1000.10:FF:000021">
    <property type="entry name" value="Zinc finger CCCH domain-containing protein 17"/>
    <property type="match status" value="1"/>
</dbReference>
<comment type="caution">
    <text evidence="9">The sequence shown here is derived from an EMBL/GenBank/DDBJ whole genome shotgun (WGS) entry which is preliminary data.</text>
</comment>
<keyword evidence="3 6" id="KW-0863">Zinc-finger</keyword>
<dbReference type="PANTHER" id="PTHR15725:SF14">
    <property type="entry name" value="ZINC FINGER CCCH DOMAIN-CONTAINING PROTEIN 11A"/>
    <property type="match status" value="1"/>
</dbReference>
<evidence type="ECO:0000256" key="4">
    <source>
        <dbReference type="ARBA" id="ARBA00022833"/>
    </source>
</evidence>
<dbReference type="GO" id="GO:0008270">
    <property type="term" value="F:zinc ion binding"/>
    <property type="evidence" value="ECO:0007669"/>
    <property type="project" value="UniProtKB-KW"/>
</dbReference>
<keyword evidence="4 6" id="KW-0862">Zinc</keyword>
<evidence type="ECO:0000313" key="9">
    <source>
        <dbReference type="EMBL" id="KAF3432453.1"/>
    </source>
</evidence>
<feature type="zinc finger region" description="C3H1-type" evidence="6">
    <location>
        <begin position="62"/>
        <end position="88"/>
    </location>
</feature>
<dbReference type="SUPFAM" id="SSF90229">
    <property type="entry name" value="CCCH zinc finger"/>
    <property type="match status" value="1"/>
</dbReference>
<feature type="compositionally biased region" description="Basic and acidic residues" evidence="7">
    <location>
        <begin position="602"/>
        <end position="626"/>
    </location>
</feature>
<feature type="compositionally biased region" description="Basic and acidic residues" evidence="7">
    <location>
        <begin position="414"/>
        <end position="435"/>
    </location>
</feature>
<feature type="region of interest" description="Disordered" evidence="7">
    <location>
        <begin position="375"/>
        <end position="512"/>
    </location>
</feature>
<name>A0A8K0DQS3_9ROSA</name>
<evidence type="ECO:0000256" key="1">
    <source>
        <dbReference type="ARBA" id="ARBA00022723"/>
    </source>
</evidence>
<organism evidence="9 10">
    <name type="scientific">Rhamnella rubrinervis</name>
    <dbReference type="NCBI Taxonomy" id="2594499"/>
    <lineage>
        <taxon>Eukaryota</taxon>
        <taxon>Viridiplantae</taxon>
        <taxon>Streptophyta</taxon>
        <taxon>Embryophyta</taxon>
        <taxon>Tracheophyta</taxon>
        <taxon>Spermatophyta</taxon>
        <taxon>Magnoliopsida</taxon>
        <taxon>eudicotyledons</taxon>
        <taxon>Gunneridae</taxon>
        <taxon>Pentapetalae</taxon>
        <taxon>rosids</taxon>
        <taxon>fabids</taxon>
        <taxon>Rosales</taxon>
        <taxon>Rhamnaceae</taxon>
        <taxon>rhamnoid group</taxon>
        <taxon>Rhamneae</taxon>
        <taxon>Rhamnella</taxon>
    </lineage>
</organism>
<dbReference type="EMBL" id="VOIH02000012">
    <property type="protein sequence ID" value="KAF3432453.1"/>
    <property type="molecule type" value="Genomic_DNA"/>
</dbReference>
<accession>A0A8K0DQS3</accession>
<dbReference type="PROSITE" id="PS50103">
    <property type="entry name" value="ZF_C3H1"/>
    <property type="match status" value="3"/>
</dbReference>
<feature type="zinc finger region" description="C3H1-type" evidence="6">
    <location>
        <begin position="122"/>
        <end position="149"/>
    </location>
</feature>
<feature type="domain" description="C3H1-type" evidence="8">
    <location>
        <begin position="62"/>
        <end position="88"/>
    </location>
</feature>
<keyword evidence="5" id="KW-0238">DNA-binding</keyword>
<dbReference type="InterPro" id="IPR036855">
    <property type="entry name" value="Znf_CCCH_sf"/>
</dbReference>
<feature type="compositionally biased region" description="Basic and acidic residues" evidence="7">
    <location>
        <begin position="375"/>
        <end position="385"/>
    </location>
</feature>
<feature type="region of interest" description="Disordered" evidence="7">
    <location>
        <begin position="540"/>
        <end position="704"/>
    </location>
</feature>
<feature type="compositionally biased region" description="Polar residues" evidence="7">
    <location>
        <begin position="436"/>
        <end position="446"/>
    </location>
</feature>
<evidence type="ECO:0000256" key="6">
    <source>
        <dbReference type="PROSITE-ProRule" id="PRU00723"/>
    </source>
</evidence>
<dbReference type="GO" id="GO:0003677">
    <property type="term" value="F:DNA binding"/>
    <property type="evidence" value="ECO:0007669"/>
    <property type="project" value="UniProtKB-KW"/>
</dbReference>
<sequence length="715" mass="79483">MVAGAQQKPQQLNLQQLQQQVPTSSAEEEALKRNTDCVYFLASPLTCKKGSECEYRHSEYARVNPRDCWYWLNGNCLNPKCSFRHPPLDGLLGTQSTTPVGSSLSSSQAVTTPAAHGPNNASKQAVPCIFFQKGLCLKGDRCAFLHGPNPMSSSKVSQVPAVTHGSEPANAKKVFGSLQKCTQEQRISITNVSKPVGVPPEGNSAPKVETALPRNGVSIERKVTTTKASDDEALRYKATSIIPAINGNSISRPNRTHQVNVSDDHVFQNGKDADEFLRESSPGFDVLVDDDVGDADFFHGEDQYGRAGGHDGRSLNSVDDYDIDRSADYNAVADVDCERYRDPRGYDTFDHMQEQYAWDQHRASSERMVVGPAHLDRRGYRKSDSPDNVNESDLRHRLSKHRRGNGLRSVISHDYARNDRVEEQSYRGSSRRDSHQLPSHESSLSSRFRGRIKLPAGSSPVNGGDFHLEREVDRGRNRGRLSPSRPQISSHQGRLQDRIKGRAHEDYNNEGRGFRGLHARREILDDRGANFSGPKRLAELKVGKGAESKEHSLLGKRKNTKIEDPQQFEGDLSFEGPKPLSEILKRKRGSEAAGSVSGKSSINKEENNQREKTIGTKLEGNKEESKPAVTDATPGQSSQEHNVNDLEIEDGMIYDETVEDQEIDGEEQKDGDYDYEQGNEGDYNYDGENADGEEEYLEDEEDGDDFAKKIGVMFT</sequence>
<dbReference type="Proteomes" id="UP000796880">
    <property type="component" value="Unassembled WGS sequence"/>
</dbReference>
<proteinExistence type="predicted"/>
<dbReference type="InterPro" id="IPR000571">
    <property type="entry name" value="Znf_CCCH"/>
</dbReference>
<gene>
    <name evidence="9" type="ORF">FNV43_RR27193</name>
</gene>
<feature type="domain" description="C3H1-type" evidence="8">
    <location>
        <begin position="122"/>
        <end position="149"/>
    </location>
</feature>
<feature type="zinc finger region" description="C3H1-type" evidence="6">
    <location>
        <begin position="31"/>
        <end position="60"/>
    </location>
</feature>
<dbReference type="SMART" id="SM00356">
    <property type="entry name" value="ZnF_C3H1"/>
    <property type="match status" value="3"/>
</dbReference>
<feature type="compositionally biased region" description="Basic and acidic residues" evidence="7">
    <location>
        <begin position="466"/>
        <end position="476"/>
    </location>
</feature>
<dbReference type="OrthoDB" id="5395350at2759"/>
<dbReference type="AlphaFoldDB" id="A0A8K0DQS3"/>
<evidence type="ECO:0000256" key="2">
    <source>
        <dbReference type="ARBA" id="ARBA00022737"/>
    </source>
</evidence>
<feature type="domain" description="C3H1-type" evidence="8">
    <location>
        <begin position="31"/>
        <end position="60"/>
    </location>
</feature>
<dbReference type="GO" id="GO:0003729">
    <property type="term" value="F:mRNA binding"/>
    <property type="evidence" value="ECO:0007669"/>
    <property type="project" value="TreeGrafter"/>
</dbReference>
<dbReference type="Pfam" id="PF00642">
    <property type="entry name" value="zf-CCCH"/>
    <property type="match status" value="1"/>
</dbReference>
<feature type="compositionally biased region" description="Basic and acidic residues" evidence="7">
    <location>
        <begin position="540"/>
        <end position="553"/>
    </location>
</feature>
<keyword evidence="2" id="KW-0677">Repeat</keyword>
<evidence type="ECO:0000313" key="10">
    <source>
        <dbReference type="Proteomes" id="UP000796880"/>
    </source>
</evidence>
<dbReference type="PANTHER" id="PTHR15725">
    <property type="entry name" value="ZN-FINGER, C-X8-C-X5-C-X3-H TYPE-CONTAINING"/>
    <property type="match status" value="1"/>
</dbReference>
<reference evidence="9" key="1">
    <citation type="submission" date="2020-03" db="EMBL/GenBank/DDBJ databases">
        <title>A high-quality chromosome-level genome assembly of a woody plant with both climbing and erect habits, Rhamnella rubrinervis.</title>
        <authorList>
            <person name="Lu Z."/>
            <person name="Yang Y."/>
            <person name="Zhu X."/>
            <person name="Sun Y."/>
        </authorList>
    </citation>
    <scope>NUCLEOTIDE SEQUENCE</scope>
    <source>
        <strain evidence="9">BYM</strain>
        <tissue evidence="9">Leaf</tissue>
    </source>
</reference>
<dbReference type="InterPro" id="IPR041686">
    <property type="entry name" value="Znf-CCCH_3"/>
</dbReference>
<feature type="compositionally biased region" description="Basic and acidic residues" evidence="7">
    <location>
        <begin position="494"/>
        <end position="512"/>
    </location>
</feature>